<feature type="compositionally biased region" description="Acidic residues" evidence="1">
    <location>
        <begin position="69"/>
        <end position="83"/>
    </location>
</feature>
<feature type="compositionally biased region" description="Acidic residues" evidence="1">
    <location>
        <begin position="23"/>
        <end position="43"/>
    </location>
</feature>
<evidence type="ECO:0000256" key="1">
    <source>
        <dbReference type="SAM" id="MobiDB-lite"/>
    </source>
</evidence>
<feature type="region of interest" description="Disordered" evidence="1">
    <location>
        <begin position="689"/>
        <end position="712"/>
    </location>
</feature>
<dbReference type="Proteomes" id="UP000265515">
    <property type="component" value="Unassembled WGS sequence"/>
</dbReference>
<feature type="region of interest" description="Disordered" evidence="1">
    <location>
        <begin position="382"/>
        <end position="447"/>
    </location>
</feature>
<feature type="signal peptide" evidence="2">
    <location>
        <begin position="1"/>
        <end position="17"/>
    </location>
</feature>
<feature type="compositionally biased region" description="Acidic residues" evidence="1">
    <location>
        <begin position="391"/>
        <end position="407"/>
    </location>
</feature>
<dbReference type="AlphaFoldDB" id="A0A388K8Q7"/>
<dbReference type="PANTHER" id="PTHR35764">
    <property type="entry name" value="PROTEIN SHORTAGE IN CHIASMATA 1"/>
    <property type="match status" value="1"/>
</dbReference>
<feature type="region of interest" description="Disordered" evidence="1">
    <location>
        <begin position="23"/>
        <end position="95"/>
    </location>
</feature>
<dbReference type="Gramene" id="GBG66411">
    <property type="protein sequence ID" value="GBG66411"/>
    <property type="gene ID" value="CBR_g61456"/>
</dbReference>
<dbReference type="PANTHER" id="PTHR35764:SF1">
    <property type="entry name" value="PROTEIN SHORTAGE IN CHIASMATA 1"/>
    <property type="match status" value="1"/>
</dbReference>
<sequence length="1000" mass="108995">MILIMMMAMTMMMLINDTDDDADADADDDNYVDDDNDDDDDDDAPKMMHNDNDDDDSVSNAFAATAAAADDDDDDEDDDDDDDAPMKSAAAAAAADVNNTAAVVNNAADINTAAAVVNNAADVNNTDEDDDDDDDDAPMKMSITLLLLLMMMVMMMTQVCRTHSAGTNKARSLHTDDDDDKDLNMTILDEFSDSLGRWSWASVCIEDIEWTFASIYAPVDRREKIQFFGTLPKVSVLDSKKTSSNLVERAVISKIGKVAAVKDMVPRSYEEFGTQSLWQDQIGGYKVGNHPLVNSKRERTVSQHDDVEHVAGFSGLSCAAVMTSTVARPQGDSDLTVAVQATANFQVQEADTCRRADGMDEPSGVAHQATARERVTEANLFSEGNDHQCCDADDDSALSSVEDDTDDDNRVDRDDNHRGCGVYGVGDEDGDGGGGGDEDGIREGNGYGVDEDAIHDEDGGYVGFEDGIHEDGGACGGDEGTLGSADPKDFNALKESVDGGEAVMEKSKSAFKYAALLGETVRAPCSKTGTQKASLLSEEQGKRAEQSEIVKTVDGEQEKAQRLREIKDGHVCGSRLLADKCAVGRSEQGHPKAETRADNWTRNSQTYPKERNIDRQAGARVYQERTNGQNEQRYGKSEKQHMEADCGVSKKGCPLTENRLNRTTTELQLKWSQPCAVSKEDGPKHISSRYTELMPDMSAGQRERGDSGRKATTEEAIHTLHPATITPMPILPLRGQSEREATTEEEIHTLHRATTADIPVLPKRRESERKTTTEEATHTLRQPTTADTPVLPRRGESGRKATTEEETHTRRLVTATRIPVLPTEPQPKSQRLSTQCPDPPLLSRLSLMTLVANINDNWEQATAVGPRKRVSRNATEIYLSSRRRVYQEIVKLEEEGLQLVERTMGGPVDLILTCSSCLVVYTAERLHLDSTMFLQTLDQPAGSPSHPPPAGGPSASTAARAKVSSCCKNIIDHHIAPVSSAFEKCAMAELSKVQQAYQIG</sequence>
<feature type="compositionally biased region" description="Basic and acidic residues" evidence="1">
    <location>
        <begin position="764"/>
        <end position="778"/>
    </location>
</feature>
<keyword evidence="2" id="KW-0732">Signal</keyword>
<evidence type="ECO:0000313" key="3">
    <source>
        <dbReference type="EMBL" id="GBG66411.1"/>
    </source>
</evidence>
<gene>
    <name evidence="3" type="ORF">CBR_g61456</name>
</gene>
<feature type="compositionally biased region" description="Basic and acidic residues" evidence="1">
    <location>
        <begin position="701"/>
        <end position="712"/>
    </location>
</feature>
<feature type="compositionally biased region" description="Low complexity" evidence="1">
    <location>
        <begin position="86"/>
        <end position="95"/>
    </location>
</feature>
<proteinExistence type="predicted"/>
<reference evidence="3 4" key="1">
    <citation type="journal article" date="2018" name="Cell">
        <title>The Chara Genome: Secondary Complexity and Implications for Plant Terrestrialization.</title>
        <authorList>
            <person name="Nishiyama T."/>
            <person name="Sakayama H."/>
            <person name="Vries J.D."/>
            <person name="Buschmann H."/>
            <person name="Saint-Marcoux D."/>
            <person name="Ullrich K.K."/>
            <person name="Haas F.B."/>
            <person name="Vanderstraeten L."/>
            <person name="Becker D."/>
            <person name="Lang D."/>
            <person name="Vosolsobe S."/>
            <person name="Rombauts S."/>
            <person name="Wilhelmsson P.K.I."/>
            <person name="Janitza P."/>
            <person name="Kern R."/>
            <person name="Heyl A."/>
            <person name="Rumpler F."/>
            <person name="Villalobos L.I.A.C."/>
            <person name="Clay J.M."/>
            <person name="Skokan R."/>
            <person name="Toyoda A."/>
            <person name="Suzuki Y."/>
            <person name="Kagoshima H."/>
            <person name="Schijlen E."/>
            <person name="Tajeshwar N."/>
            <person name="Catarino B."/>
            <person name="Hetherington A.J."/>
            <person name="Saltykova A."/>
            <person name="Bonnot C."/>
            <person name="Breuninger H."/>
            <person name="Symeonidi A."/>
            <person name="Radhakrishnan G.V."/>
            <person name="Van Nieuwerburgh F."/>
            <person name="Deforce D."/>
            <person name="Chang C."/>
            <person name="Karol K.G."/>
            <person name="Hedrich R."/>
            <person name="Ulvskov P."/>
            <person name="Glockner G."/>
            <person name="Delwiche C.F."/>
            <person name="Petrasek J."/>
            <person name="Van de Peer Y."/>
            <person name="Friml J."/>
            <person name="Beilby M."/>
            <person name="Dolan L."/>
            <person name="Kohara Y."/>
            <person name="Sugano S."/>
            <person name="Fujiyama A."/>
            <person name="Delaux P.-M."/>
            <person name="Quint M."/>
            <person name="TheiBen G."/>
            <person name="Hagemann M."/>
            <person name="Harholt J."/>
            <person name="Dunand C."/>
            <person name="Zachgo S."/>
            <person name="Langdale J."/>
            <person name="Maumus F."/>
            <person name="Straeten D.V.D."/>
            <person name="Gould S.B."/>
            <person name="Rensing S.A."/>
        </authorList>
    </citation>
    <scope>NUCLEOTIDE SEQUENCE [LARGE SCALE GENOMIC DNA]</scope>
    <source>
        <strain evidence="3 4">S276</strain>
    </source>
</reference>
<keyword evidence="4" id="KW-1185">Reference proteome</keyword>
<dbReference type="InterPro" id="IPR038824">
    <property type="entry name" value="SHOC1-like"/>
</dbReference>
<evidence type="ECO:0000313" key="4">
    <source>
        <dbReference type="Proteomes" id="UP000265515"/>
    </source>
</evidence>
<feature type="compositionally biased region" description="Basic and acidic residues" evidence="1">
    <location>
        <begin position="793"/>
        <end position="808"/>
    </location>
</feature>
<dbReference type="GO" id="GO:0007131">
    <property type="term" value="P:reciprocal meiotic recombination"/>
    <property type="evidence" value="ECO:0007669"/>
    <property type="project" value="InterPro"/>
</dbReference>
<comment type="caution">
    <text evidence="3">The sequence shown here is derived from an EMBL/GenBank/DDBJ whole genome shotgun (WGS) entry which is preliminary data.</text>
</comment>
<feature type="region of interest" description="Disordered" evidence="1">
    <location>
        <begin position="938"/>
        <end position="957"/>
    </location>
</feature>
<dbReference type="EMBL" id="BFEA01000074">
    <property type="protein sequence ID" value="GBG66411.1"/>
    <property type="molecule type" value="Genomic_DNA"/>
</dbReference>
<protein>
    <submittedName>
        <fullName evidence="3">Uncharacterized protein</fullName>
    </submittedName>
</protein>
<feature type="chain" id="PRO_5017468252" evidence="2">
    <location>
        <begin position="18"/>
        <end position="1000"/>
    </location>
</feature>
<dbReference type="OrthoDB" id="2018152at2759"/>
<feature type="region of interest" description="Disordered" evidence="1">
    <location>
        <begin position="764"/>
        <end position="808"/>
    </location>
</feature>
<evidence type="ECO:0000256" key="2">
    <source>
        <dbReference type="SAM" id="SignalP"/>
    </source>
</evidence>
<feature type="compositionally biased region" description="Acidic residues" evidence="1">
    <location>
        <begin position="426"/>
        <end position="440"/>
    </location>
</feature>
<accession>A0A388K8Q7</accession>
<name>A0A388K8Q7_CHABU</name>
<feature type="compositionally biased region" description="Basic and acidic residues" evidence="1">
    <location>
        <begin position="408"/>
        <end position="418"/>
    </location>
</feature>
<organism evidence="3 4">
    <name type="scientific">Chara braunii</name>
    <name type="common">Braun's stonewort</name>
    <dbReference type="NCBI Taxonomy" id="69332"/>
    <lineage>
        <taxon>Eukaryota</taxon>
        <taxon>Viridiplantae</taxon>
        <taxon>Streptophyta</taxon>
        <taxon>Charophyceae</taxon>
        <taxon>Charales</taxon>
        <taxon>Characeae</taxon>
        <taxon>Chara</taxon>
    </lineage>
</organism>